<protein>
    <submittedName>
        <fullName evidence="2">Uncharacterized protein</fullName>
    </submittedName>
</protein>
<feature type="compositionally biased region" description="Low complexity" evidence="1">
    <location>
        <begin position="130"/>
        <end position="144"/>
    </location>
</feature>
<accession>A0ABY1V959</accession>
<comment type="caution">
    <text evidence="2">The sequence shown here is derived from an EMBL/GenBank/DDBJ whole genome shotgun (WGS) entry which is preliminary data.</text>
</comment>
<name>A0ABY1V959_9BURK</name>
<organism evidence="2 3">
    <name type="scientific">Cupriavidus neocaledonicus</name>
    <dbReference type="NCBI Taxonomy" id="1040979"/>
    <lineage>
        <taxon>Bacteria</taxon>
        <taxon>Pseudomonadati</taxon>
        <taxon>Pseudomonadota</taxon>
        <taxon>Betaproteobacteria</taxon>
        <taxon>Burkholderiales</taxon>
        <taxon>Burkholderiaceae</taxon>
        <taxon>Cupriavidus</taxon>
    </lineage>
</organism>
<evidence type="ECO:0000313" key="2">
    <source>
        <dbReference type="EMBL" id="SOZ39029.1"/>
    </source>
</evidence>
<dbReference type="EMBL" id="OFTC01000036">
    <property type="protein sequence ID" value="SOZ39029.1"/>
    <property type="molecule type" value="Genomic_DNA"/>
</dbReference>
<keyword evidence="3" id="KW-1185">Reference proteome</keyword>
<feature type="region of interest" description="Disordered" evidence="1">
    <location>
        <begin position="1"/>
        <end position="29"/>
    </location>
</feature>
<feature type="compositionally biased region" description="Basic and acidic residues" evidence="1">
    <location>
        <begin position="17"/>
        <end position="29"/>
    </location>
</feature>
<evidence type="ECO:0000313" key="3">
    <source>
        <dbReference type="Proteomes" id="UP000256710"/>
    </source>
</evidence>
<proteinExistence type="predicted"/>
<evidence type="ECO:0000256" key="1">
    <source>
        <dbReference type="SAM" id="MobiDB-lite"/>
    </source>
</evidence>
<gene>
    <name evidence="2" type="ORF">CBM2605_B130326</name>
</gene>
<feature type="region of interest" description="Disordered" evidence="1">
    <location>
        <begin position="99"/>
        <end position="144"/>
    </location>
</feature>
<dbReference type="Proteomes" id="UP000256710">
    <property type="component" value="Unassembled WGS sequence"/>
</dbReference>
<reference evidence="2 3" key="1">
    <citation type="submission" date="2018-01" db="EMBL/GenBank/DDBJ databases">
        <authorList>
            <person name="Clerissi C."/>
        </authorList>
    </citation>
    <scope>NUCLEOTIDE SEQUENCE [LARGE SCALE GENOMIC DNA]</scope>
    <source>
        <strain evidence="2">Cupriavidus taiwanensis STM 6082</strain>
    </source>
</reference>
<sequence length="144" mass="15677">MATVSDKAKKSVPARVRPGDGRGMHADRRGFDRSMAGAPIWYLYVLCEASRRKPVAYPPCRACLSRAVPSGHTHHVIPCCALRMRSLPCESTSCLPPAVPPRVSARRAPARARSPARITRPFPLPPWAARSNSTTSSSSCSSRR</sequence>